<dbReference type="EMBL" id="CACRZD030000002">
    <property type="protein sequence ID" value="CAA6656559.1"/>
    <property type="molecule type" value="Genomic_DNA"/>
</dbReference>
<keyword evidence="3" id="KW-0333">Golgi apparatus</keyword>
<gene>
    <name evidence="8" type="ORF">SI7747_02003099</name>
</gene>
<dbReference type="GO" id="GO:0006891">
    <property type="term" value="P:intra-Golgi vesicle-mediated transport"/>
    <property type="evidence" value="ECO:0007669"/>
    <property type="project" value="InterPro"/>
</dbReference>
<dbReference type="EMBL" id="LR743589">
    <property type="protein sequence ID" value="CAA2616886.1"/>
    <property type="molecule type" value="Genomic_DNA"/>
</dbReference>
<evidence type="ECO:0000256" key="5">
    <source>
        <dbReference type="SAM" id="MobiDB-lite"/>
    </source>
</evidence>
<dbReference type="AlphaFoldDB" id="A0A7I8IFS5"/>
<feature type="domain" description="Conserved oligomeric Golgi complex subunit 5 helical" evidence="7">
    <location>
        <begin position="207"/>
        <end position="402"/>
    </location>
</feature>
<protein>
    <recommendedName>
        <fullName evidence="2">Conserved oligomeric Golgi complex subunit 5</fullName>
    </recommendedName>
</protein>
<evidence type="ECO:0000259" key="6">
    <source>
        <dbReference type="Pfam" id="PF10392"/>
    </source>
</evidence>
<evidence type="ECO:0000313" key="9">
    <source>
        <dbReference type="Proteomes" id="UP001189122"/>
    </source>
</evidence>
<evidence type="ECO:0000256" key="1">
    <source>
        <dbReference type="ARBA" id="ARBA00004395"/>
    </source>
</evidence>
<feature type="domain" description="Conserved oligomeric Golgi complex subunit 5 N-terminal" evidence="6">
    <location>
        <begin position="69"/>
        <end position="172"/>
    </location>
</feature>
<evidence type="ECO:0000259" key="7">
    <source>
        <dbReference type="Pfam" id="PF20649"/>
    </source>
</evidence>
<name>A0A7I8IFS5_SPIIN</name>
<evidence type="ECO:0000256" key="2">
    <source>
        <dbReference type="ARBA" id="ARBA00020974"/>
    </source>
</evidence>
<dbReference type="GO" id="GO:0017119">
    <property type="term" value="C:Golgi transport complex"/>
    <property type="evidence" value="ECO:0007669"/>
    <property type="project" value="InterPro"/>
</dbReference>
<feature type="region of interest" description="Disordered" evidence="5">
    <location>
        <begin position="281"/>
        <end position="304"/>
    </location>
</feature>
<organism evidence="8">
    <name type="scientific">Spirodela intermedia</name>
    <name type="common">Intermediate duckweed</name>
    <dbReference type="NCBI Taxonomy" id="51605"/>
    <lineage>
        <taxon>Eukaryota</taxon>
        <taxon>Viridiplantae</taxon>
        <taxon>Streptophyta</taxon>
        <taxon>Embryophyta</taxon>
        <taxon>Tracheophyta</taxon>
        <taxon>Spermatophyta</taxon>
        <taxon>Magnoliopsida</taxon>
        <taxon>Liliopsida</taxon>
        <taxon>Araceae</taxon>
        <taxon>Lemnoideae</taxon>
        <taxon>Spirodela</taxon>
    </lineage>
</organism>
<dbReference type="Pfam" id="PF20649">
    <property type="entry name" value="COG5_C"/>
    <property type="match status" value="1"/>
</dbReference>
<comment type="subcellular location">
    <subcellularLocation>
        <location evidence="1">Golgi apparatus membrane</location>
        <topology evidence="1">Peripheral membrane protein</topology>
    </subcellularLocation>
</comment>
<dbReference type="InterPro" id="IPR049176">
    <property type="entry name" value="COG5_N"/>
</dbReference>
<dbReference type="InterPro" id="IPR019465">
    <property type="entry name" value="Cog5"/>
</dbReference>
<reference evidence="8 9" key="1">
    <citation type="submission" date="2019-12" db="EMBL/GenBank/DDBJ databases">
        <authorList>
            <person name="Scholz U."/>
            <person name="Mascher M."/>
            <person name="Fiebig A."/>
        </authorList>
    </citation>
    <scope>NUCLEOTIDE SEQUENCE</scope>
</reference>
<evidence type="ECO:0000256" key="4">
    <source>
        <dbReference type="ARBA" id="ARBA00023136"/>
    </source>
</evidence>
<dbReference type="Proteomes" id="UP001189122">
    <property type="component" value="Unassembled WGS sequence"/>
</dbReference>
<keyword evidence="4" id="KW-0472">Membrane</keyword>
<evidence type="ECO:0000313" key="8">
    <source>
        <dbReference type="EMBL" id="CAA2616886.1"/>
    </source>
</evidence>
<evidence type="ECO:0000256" key="3">
    <source>
        <dbReference type="ARBA" id="ARBA00023034"/>
    </source>
</evidence>
<proteinExistence type="predicted"/>
<dbReference type="PANTHER" id="PTHR13228:SF3">
    <property type="entry name" value="CONSERVED OLIGOMERIC GOLGI COMPLEX SUBUNIT 5"/>
    <property type="match status" value="1"/>
</dbReference>
<dbReference type="Pfam" id="PF10392">
    <property type="entry name" value="COG5_N"/>
    <property type="match status" value="1"/>
</dbReference>
<dbReference type="GO" id="GO:0000139">
    <property type="term" value="C:Golgi membrane"/>
    <property type="evidence" value="ECO:0007669"/>
    <property type="project" value="UniProtKB-SubCell"/>
</dbReference>
<dbReference type="InterPro" id="IPR048485">
    <property type="entry name" value="COG5_helical"/>
</dbReference>
<sequence length="771" mass="85172">MASPKVLLLLRSRNWRPSRTSPLGALRHLRSPPPAGHRRLILSRRIPCSPHFCPGFRLLPVLLPGLTSNSAAARAEHLQDGIRQLEQQLRSEVLSRHDELLSQLSSLRDAESALSTVRSGVSSLQSSLRRVRLEISDPRRQLQSHTLQLSNLHHTANLLQSTFKLLRQSRRLRDLMATGLEHPERLDLAKAAEMHREIELIHEECGLKGISAVDEEMKWLSEIGIKLRSEAMRAVERGMEESNPNDIWCGLQVFYNLGELRSTVDALSVSTALDMKAISASTAGGSGPGGVQRSGTPQIGSGKRAGEALWERMGKSMEELHKVVTAVWQLQTVLSRKRVPFTHVSFLHEVWEEGSPLLTDRVWEAVMKSFARQMESAFTASSFVKEVLTNGYPKLFSMVENLLERILRDTNVKGVLPALSPEGREQMVNAIGRLSAYVNNIFPMNSRGTIPSKDQISRIVSLIQEEIEAVRFHGPLMLLVLHEVNKVLLLLAERVEYQISAGAEARQVTGPATAAQLKNFALCHHLQEVHAGVSAATADLPAAAADVLSPSLGTIYGVAGESVAPLFQAMLDRLESSILKIHDQDFELQRSAAHLRAEFLSRLRGDSLCAALVRRMAVRVLVFFVRHAALVRPLSEAGKLRLARDMAELELAVGQNLLPVEQLGAPYRALRALRRLIFLDTALLAGSPLLQELPASAVLHHLYSRRSDLTPLQYSLWMDSHGEEQIWKGVKATVDGYLAGAGEDPVCALMLRVGAEMAAHDGARPRSNLGR</sequence>
<accession>A0A7I8IFS5</accession>
<dbReference type="PANTHER" id="PTHR13228">
    <property type="entry name" value="CONSERVED OLIGOMERIC GOLGI COMPLEX COMPONENT 5"/>
    <property type="match status" value="1"/>
</dbReference>
<keyword evidence="9" id="KW-1185">Reference proteome</keyword>